<keyword evidence="6 8" id="KW-0472">Membrane</keyword>
<protein>
    <recommendedName>
        <fullName evidence="13">Trichome birefringence-like N-terminal domain-containing protein</fullName>
    </recommendedName>
</protein>
<feature type="compositionally biased region" description="Polar residues" evidence="7">
    <location>
        <begin position="274"/>
        <end position="286"/>
    </location>
</feature>
<evidence type="ECO:0000256" key="5">
    <source>
        <dbReference type="ARBA" id="ARBA00022989"/>
    </source>
</evidence>
<organism evidence="11 12">
    <name type="scientific">Linum tenue</name>
    <dbReference type="NCBI Taxonomy" id="586396"/>
    <lineage>
        <taxon>Eukaryota</taxon>
        <taxon>Viridiplantae</taxon>
        <taxon>Streptophyta</taxon>
        <taxon>Embryophyta</taxon>
        <taxon>Tracheophyta</taxon>
        <taxon>Spermatophyta</taxon>
        <taxon>Magnoliopsida</taxon>
        <taxon>eudicotyledons</taxon>
        <taxon>Gunneridae</taxon>
        <taxon>Pentapetalae</taxon>
        <taxon>rosids</taxon>
        <taxon>fabids</taxon>
        <taxon>Malpighiales</taxon>
        <taxon>Linaceae</taxon>
        <taxon>Linum</taxon>
    </lineage>
</organism>
<sequence length="655" mass="72361">MTSGWSKGSATMAASAAFPRSLAYITASVAGLAVFLFLASLLLVSNPLSSTVQGYFYKVDTPKVIIPPVIPQNKKDSYSNVDVGDRKSPPSGSDFEVKPTSLSGVNGSVSESVRYSSPSGSESNVDVPDSNKERKEESVKEDVHVQVPAGNEEAKEDPGKKDRLADTKDLGIKNPAIVDASTNKEAKVEPEKKDRLDDTKDLGIKNFASVEAATNKEAKVEPEKKDRLADTKDLGIKNPAIVDEEVSKGAKVAEASSVPSAADPKLKSGGEISAASSKEVTTGNGSDDSGCDLFKGTWFYDPRGPLYTNNSCPVITQMQNCQGNGRPDKEYESYRWKPSQCDLPRFDAKKFLELMRGKTLAFIGDSVARNQMESLLCLLWQASKLFVEVPKNRGNKRMHRYYFRSTSTMIVRMWSSWLVHQTPEAIDFAPEGVTKVHLDSPDENFMEFVPTFDVVVLSSGHWFAKQSVYVLNNEIVGGQLWWPDKSREAKINNIEAFGVSVETIVASMLTHPNFTGLTILRSYSPDHYEGGAWNTGGSCTGKTRPLEPEQLVKNDYTDIMHEKQMTGFRRGITKKTNKSKFVMMDITGVFSYRHDGHPGPYRSLDPNKRTQFGPDGKPPPQDCLHWCMPGPIDTWNELVLEIIRREHEGKKSSSS</sequence>
<dbReference type="Proteomes" id="UP001154282">
    <property type="component" value="Unassembled WGS sequence"/>
</dbReference>
<evidence type="ECO:0000256" key="8">
    <source>
        <dbReference type="SAM" id="Phobius"/>
    </source>
</evidence>
<dbReference type="GO" id="GO:0005794">
    <property type="term" value="C:Golgi apparatus"/>
    <property type="evidence" value="ECO:0007669"/>
    <property type="project" value="TreeGrafter"/>
</dbReference>
<evidence type="ECO:0000256" key="2">
    <source>
        <dbReference type="ARBA" id="ARBA00007727"/>
    </source>
</evidence>
<feature type="region of interest" description="Disordered" evidence="7">
    <location>
        <begin position="69"/>
        <end position="200"/>
    </location>
</feature>
<dbReference type="Pfam" id="PF13839">
    <property type="entry name" value="PC-Esterase"/>
    <property type="match status" value="1"/>
</dbReference>
<keyword evidence="3 8" id="KW-0812">Transmembrane</keyword>
<proteinExistence type="inferred from homology"/>
<comment type="similarity">
    <text evidence="2">Belongs to the PC-esterase family. TBL subfamily.</text>
</comment>
<evidence type="ECO:0000313" key="12">
    <source>
        <dbReference type="Proteomes" id="UP001154282"/>
    </source>
</evidence>
<evidence type="ECO:0000256" key="4">
    <source>
        <dbReference type="ARBA" id="ARBA00022968"/>
    </source>
</evidence>
<dbReference type="EMBL" id="CAMGYJ010000010">
    <property type="protein sequence ID" value="CAI0547189.1"/>
    <property type="molecule type" value="Genomic_DNA"/>
</dbReference>
<dbReference type="Pfam" id="PF14416">
    <property type="entry name" value="PMR5N"/>
    <property type="match status" value="1"/>
</dbReference>
<evidence type="ECO:0000313" key="11">
    <source>
        <dbReference type="EMBL" id="CAI0547189.1"/>
    </source>
</evidence>
<dbReference type="InterPro" id="IPR026057">
    <property type="entry name" value="TBL_C"/>
</dbReference>
<feature type="compositionally biased region" description="Basic and acidic residues" evidence="7">
    <location>
        <begin position="214"/>
        <end position="232"/>
    </location>
</feature>
<evidence type="ECO:0008006" key="13">
    <source>
        <dbReference type="Google" id="ProtNLM"/>
    </source>
</evidence>
<dbReference type="AlphaFoldDB" id="A0AAV0QPX4"/>
<dbReference type="PANTHER" id="PTHR32285">
    <property type="entry name" value="PROTEIN TRICHOME BIREFRINGENCE-LIKE 9-RELATED"/>
    <property type="match status" value="1"/>
</dbReference>
<feature type="region of interest" description="Disordered" evidence="7">
    <location>
        <begin position="213"/>
        <end position="232"/>
    </location>
</feature>
<feature type="region of interest" description="Disordered" evidence="7">
    <location>
        <begin position="597"/>
        <end position="620"/>
    </location>
</feature>
<evidence type="ECO:0000259" key="9">
    <source>
        <dbReference type="Pfam" id="PF13839"/>
    </source>
</evidence>
<comment type="caution">
    <text evidence="11">The sequence shown here is derived from an EMBL/GenBank/DDBJ whole genome shotgun (WGS) entry which is preliminary data.</text>
</comment>
<name>A0AAV0QPX4_9ROSI</name>
<dbReference type="PANTHER" id="PTHR32285:SF18">
    <property type="entry name" value="PROTEIN TRICHOME BIREFRINGENCE-LIKE 18"/>
    <property type="match status" value="1"/>
</dbReference>
<feature type="compositionally biased region" description="Basic and acidic residues" evidence="7">
    <location>
        <begin position="152"/>
        <end position="171"/>
    </location>
</feature>
<feature type="compositionally biased region" description="Low complexity" evidence="7">
    <location>
        <begin position="107"/>
        <end position="123"/>
    </location>
</feature>
<keyword evidence="12" id="KW-1185">Reference proteome</keyword>
<feature type="transmembrane region" description="Helical" evidence="8">
    <location>
        <begin position="21"/>
        <end position="44"/>
    </location>
</feature>
<comment type="subcellular location">
    <subcellularLocation>
        <location evidence="1">Membrane</location>
        <topology evidence="1">Single-pass membrane protein</topology>
    </subcellularLocation>
</comment>
<evidence type="ECO:0000259" key="10">
    <source>
        <dbReference type="Pfam" id="PF14416"/>
    </source>
</evidence>
<feature type="domain" description="Trichome birefringence-like N-terminal" evidence="10">
    <location>
        <begin position="290"/>
        <end position="342"/>
    </location>
</feature>
<evidence type="ECO:0000256" key="6">
    <source>
        <dbReference type="ARBA" id="ARBA00023136"/>
    </source>
</evidence>
<feature type="compositionally biased region" description="Basic and acidic residues" evidence="7">
    <location>
        <begin position="129"/>
        <end position="144"/>
    </location>
</feature>
<evidence type="ECO:0000256" key="7">
    <source>
        <dbReference type="SAM" id="MobiDB-lite"/>
    </source>
</evidence>
<evidence type="ECO:0000256" key="3">
    <source>
        <dbReference type="ARBA" id="ARBA00022692"/>
    </source>
</evidence>
<feature type="compositionally biased region" description="Basic and acidic residues" evidence="7">
    <location>
        <begin position="73"/>
        <end position="88"/>
    </location>
</feature>
<dbReference type="GO" id="GO:0016413">
    <property type="term" value="F:O-acetyltransferase activity"/>
    <property type="evidence" value="ECO:0007669"/>
    <property type="project" value="InterPro"/>
</dbReference>
<dbReference type="InterPro" id="IPR029962">
    <property type="entry name" value="TBL"/>
</dbReference>
<gene>
    <name evidence="11" type="ORF">LITE_LOCUS44269</name>
</gene>
<feature type="region of interest" description="Disordered" evidence="7">
    <location>
        <begin position="253"/>
        <end position="286"/>
    </location>
</feature>
<reference evidence="11" key="1">
    <citation type="submission" date="2022-08" db="EMBL/GenBank/DDBJ databases">
        <authorList>
            <person name="Gutierrez-Valencia J."/>
        </authorList>
    </citation>
    <scope>NUCLEOTIDE SEQUENCE</scope>
</reference>
<dbReference type="GO" id="GO:0016020">
    <property type="term" value="C:membrane"/>
    <property type="evidence" value="ECO:0007669"/>
    <property type="project" value="UniProtKB-SubCell"/>
</dbReference>
<keyword evidence="4" id="KW-0735">Signal-anchor</keyword>
<keyword evidence="5 8" id="KW-1133">Transmembrane helix</keyword>
<accession>A0AAV0QPX4</accession>
<dbReference type="InterPro" id="IPR025846">
    <property type="entry name" value="TBL_N"/>
</dbReference>
<evidence type="ECO:0000256" key="1">
    <source>
        <dbReference type="ARBA" id="ARBA00004167"/>
    </source>
</evidence>
<feature type="compositionally biased region" description="Basic and acidic residues" evidence="7">
    <location>
        <begin position="182"/>
        <end position="200"/>
    </location>
</feature>
<feature type="domain" description="Trichome birefringence-like C-terminal" evidence="9">
    <location>
        <begin position="343"/>
        <end position="641"/>
    </location>
</feature>